<feature type="region of interest" description="Disordered" evidence="7">
    <location>
        <begin position="141"/>
        <end position="205"/>
    </location>
</feature>
<keyword evidence="11" id="KW-1185">Reference proteome</keyword>
<sequence length="763" mass="81737">MSSQDQPVAASASTAVPVPATPPSASAPTNDEREATTVPEEKVVVEAKEPTEDDAQALLGLLGNINAGIATLAPVTEKDATTSAAAPSDAQASVSTEQATNPTLDSLLSLHNLPTPAESPAITDAARQEETAKILALLNNGHQSAPNMDPSADLDTLLQNGGGNANGNGIGNQQAPMAPVEFSDADASGKRKRKWSGKEEPRREAAAARHEIIKQAILDHMPAMQEAANSAGMLFSPSAVLPENNKLTTITCLYASVAQKSYGTEKRFLCPPPVVAIQGAHRHSMGDIPQGRISIYAEDSPVPISHHSESFTAQSLQATFKQLHISNVATAKSKHFNLRLRVAARGRSASDEQYFAEWDSPPINIISKPSKKSSKARNLATCIQASTLVSLYNRINSQTVRTKYLRTEGGRLCAKSHEWSPFLIQVMRNPELMEDGVVTDELPEPGEPVMYGTVVVLTDTITGVPSQPLIIRRVEKNVIVDDAVGPVSQMGKIAFESVREEDDESGERMFLSALGAQSDTGAARMENVDPTVGWQPPKAGSTTRVEDHVCWTIVGISQFRHTFLDAFGQPDEAPIPMPGQAPALLQAGQPMPNIIQTPAGPMVDDYKGPVTPFPALATNPAYLSNTHTLELVVGDFVSTNPAIPTPEVWLGHVGPLNVRVSAAPAEYPNTVMLHVELPSFKDLNGGSMPLLFVRHDGIVSNPGCEVVVDYKEGEGEGGEEAKEGEEEVAEEATRVFIQLSSYPRSLCMYTQQCFPQVEIQNSE</sequence>
<dbReference type="GO" id="GO:0001228">
    <property type="term" value="F:DNA-binding transcription activator activity, RNA polymerase II-specific"/>
    <property type="evidence" value="ECO:0007669"/>
    <property type="project" value="InterPro"/>
</dbReference>
<feature type="compositionally biased region" description="Low complexity" evidence="7">
    <location>
        <begin position="7"/>
        <end position="29"/>
    </location>
</feature>
<dbReference type="InterPro" id="IPR015351">
    <property type="entry name" value="RBP-J/Cbf11/Cbf12_DNA-bd"/>
</dbReference>
<evidence type="ECO:0000313" key="11">
    <source>
        <dbReference type="Proteomes" id="UP000033140"/>
    </source>
</evidence>
<feature type="region of interest" description="Disordered" evidence="7">
    <location>
        <begin position="1"/>
        <end position="51"/>
    </location>
</feature>
<keyword evidence="6" id="KW-0539">Nucleus</keyword>
<dbReference type="InterPro" id="IPR036358">
    <property type="entry name" value="BTD_sf"/>
</dbReference>
<dbReference type="Pfam" id="PF09270">
    <property type="entry name" value="BTD"/>
    <property type="match status" value="1"/>
</dbReference>
<evidence type="ECO:0000256" key="2">
    <source>
        <dbReference type="ARBA" id="ARBA00009704"/>
    </source>
</evidence>
<feature type="region of interest" description="Disordered" evidence="7">
    <location>
        <begin position="80"/>
        <end position="99"/>
    </location>
</feature>
<reference evidence="10 11" key="2">
    <citation type="journal article" date="2014" name="J. Gen. Appl. Microbiol.">
        <title>The early diverging ascomycetous budding yeast Saitoella complicata has three histone deacetylases belonging to the Clr6, Hos2, and Rpd3 lineages.</title>
        <authorList>
            <person name="Nishida H."/>
            <person name="Matsumoto T."/>
            <person name="Kondo S."/>
            <person name="Hamamoto M."/>
            <person name="Yoshikawa H."/>
        </authorList>
    </citation>
    <scope>NUCLEOTIDE SEQUENCE [LARGE SCALE GENOMIC DNA]</scope>
    <source>
        <strain evidence="10 11">NRRL Y-17804</strain>
    </source>
</reference>
<keyword evidence="4" id="KW-0238">DNA-binding</keyword>
<organism evidence="10 11">
    <name type="scientific">Saitoella complicata (strain BCRC 22490 / CBS 7301 / JCM 7358 / NBRC 10748 / NRRL Y-17804)</name>
    <dbReference type="NCBI Taxonomy" id="698492"/>
    <lineage>
        <taxon>Eukaryota</taxon>
        <taxon>Fungi</taxon>
        <taxon>Dikarya</taxon>
        <taxon>Ascomycota</taxon>
        <taxon>Taphrinomycotina</taxon>
        <taxon>Taphrinomycotina incertae sedis</taxon>
        <taxon>Saitoella</taxon>
    </lineage>
</organism>
<feature type="compositionally biased region" description="Low complexity" evidence="7">
    <location>
        <begin position="81"/>
        <end position="95"/>
    </location>
</feature>
<evidence type="ECO:0000256" key="6">
    <source>
        <dbReference type="ARBA" id="ARBA00023242"/>
    </source>
</evidence>
<dbReference type="InterPro" id="IPR040159">
    <property type="entry name" value="CLS_fam"/>
</dbReference>
<comment type="caution">
    <text evidence="10">The sequence shown here is derived from an EMBL/GenBank/DDBJ whole genome shotgun (WGS) entry which is preliminary data.</text>
</comment>
<feature type="domain" description="Beta-trefoil DNA-binding" evidence="9">
    <location>
        <begin position="381"/>
        <end position="551"/>
    </location>
</feature>
<dbReference type="Proteomes" id="UP000033140">
    <property type="component" value="Unassembled WGS sequence"/>
</dbReference>
<dbReference type="SUPFAM" id="SSF110217">
    <property type="entry name" value="DNA-binding protein LAG-1 (CSL)"/>
    <property type="match status" value="1"/>
</dbReference>
<dbReference type="SMART" id="SM01267">
    <property type="entry name" value="LAG1_DNAbind"/>
    <property type="match status" value="1"/>
</dbReference>
<evidence type="ECO:0000256" key="1">
    <source>
        <dbReference type="ARBA" id="ARBA00004123"/>
    </source>
</evidence>
<dbReference type="Pfam" id="PF09271">
    <property type="entry name" value="LAG1-DNAbind"/>
    <property type="match status" value="1"/>
</dbReference>
<accession>A0A0E9NIN1</accession>
<evidence type="ECO:0000256" key="4">
    <source>
        <dbReference type="ARBA" id="ARBA00023125"/>
    </source>
</evidence>
<reference evidence="10 11" key="1">
    <citation type="journal article" date="2011" name="J. Gen. Appl. Microbiol.">
        <title>Draft genome sequencing of the enigmatic yeast Saitoella complicata.</title>
        <authorList>
            <person name="Nishida H."/>
            <person name="Hamamoto M."/>
            <person name="Sugiyama J."/>
        </authorList>
    </citation>
    <scope>NUCLEOTIDE SEQUENCE [LARGE SCALE GENOMIC DNA]</scope>
    <source>
        <strain evidence="10 11">NRRL Y-17804</strain>
    </source>
</reference>
<reference evidence="10 11" key="3">
    <citation type="journal article" date="2015" name="Genome Announc.">
        <title>Draft Genome Sequence of the Archiascomycetous Yeast Saitoella complicata.</title>
        <authorList>
            <person name="Yamauchi K."/>
            <person name="Kondo S."/>
            <person name="Hamamoto M."/>
            <person name="Takahashi Y."/>
            <person name="Ogura Y."/>
            <person name="Hayashi T."/>
            <person name="Nishida H."/>
        </authorList>
    </citation>
    <scope>NUCLEOTIDE SEQUENCE [LARGE SCALE GENOMIC DNA]</scope>
    <source>
        <strain evidence="10 11">NRRL Y-17804</strain>
    </source>
</reference>
<evidence type="ECO:0000256" key="7">
    <source>
        <dbReference type="SAM" id="MobiDB-lite"/>
    </source>
</evidence>
<evidence type="ECO:0000256" key="5">
    <source>
        <dbReference type="ARBA" id="ARBA00023163"/>
    </source>
</evidence>
<dbReference type="Gene3D" id="2.60.40.1450">
    <property type="entry name" value="LAG1, DNA binding domain"/>
    <property type="match status" value="1"/>
</dbReference>
<dbReference type="SUPFAM" id="SSF49417">
    <property type="entry name" value="p53-like transcription factors"/>
    <property type="match status" value="1"/>
</dbReference>
<dbReference type="SMART" id="SM01268">
    <property type="entry name" value="BTD"/>
    <property type="match status" value="1"/>
</dbReference>
<protein>
    <recommendedName>
        <fullName evidence="12">Transcription factor</fullName>
    </recommendedName>
</protein>
<keyword evidence="3" id="KW-0805">Transcription regulation</keyword>
<evidence type="ECO:0000256" key="3">
    <source>
        <dbReference type="ARBA" id="ARBA00023015"/>
    </source>
</evidence>
<evidence type="ECO:0008006" key="12">
    <source>
        <dbReference type="Google" id="ProtNLM"/>
    </source>
</evidence>
<dbReference type="STRING" id="698492.A0A0E9NIN1"/>
<gene>
    <name evidence="10" type="ORF">G7K_3423-t1</name>
</gene>
<comment type="similarity">
    <text evidence="2">Belongs to the Su(H) family.</text>
</comment>
<evidence type="ECO:0000259" key="9">
    <source>
        <dbReference type="SMART" id="SM01268"/>
    </source>
</evidence>
<name>A0A0E9NIN1_SAICN</name>
<evidence type="ECO:0000313" key="10">
    <source>
        <dbReference type="EMBL" id="GAO49270.1"/>
    </source>
</evidence>
<dbReference type="PANTHER" id="PTHR10665">
    <property type="entry name" value="RECOMBINING BINDING PROTEIN SUPPRESSOR OF HAIRLESS"/>
    <property type="match status" value="1"/>
</dbReference>
<dbReference type="Gene3D" id="2.80.10.50">
    <property type="match status" value="1"/>
</dbReference>
<dbReference type="GO" id="GO:0005634">
    <property type="term" value="C:nucleus"/>
    <property type="evidence" value="ECO:0007669"/>
    <property type="project" value="UniProtKB-SubCell"/>
</dbReference>
<proteinExistence type="inferred from homology"/>
<dbReference type="EMBL" id="BACD03000021">
    <property type="protein sequence ID" value="GAO49270.1"/>
    <property type="molecule type" value="Genomic_DNA"/>
</dbReference>
<dbReference type="InterPro" id="IPR037095">
    <property type="entry name" value="RBP-J/Cbf11_DNA-bd_sf"/>
</dbReference>
<dbReference type="InterPro" id="IPR015350">
    <property type="entry name" value="Beta-trefoil_DNA-bd_dom"/>
</dbReference>
<dbReference type="AlphaFoldDB" id="A0A0E9NIN1"/>
<comment type="subcellular location">
    <subcellularLocation>
        <location evidence="1">Nucleus</location>
    </subcellularLocation>
</comment>
<dbReference type="GO" id="GO:0000978">
    <property type="term" value="F:RNA polymerase II cis-regulatory region sequence-specific DNA binding"/>
    <property type="evidence" value="ECO:0007669"/>
    <property type="project" value="InterPro"/>
</dbReference>
<feature type="compositionally biased region" description="Basic and acidic residues" evidence="7">
    <location>
        <begin position="196"/>
        <end position="205"/>
    </location>
</feature>
<evidence type="ECO:0000259" key="8">
    <source>
        <dbReference type="SMART" id="SM01267"/>
    </source>
</evidence>
<feature type="domain" description="RBP-J/Cbf11/Cbf12 DNA binding" evidence="8">
    <location>
        <begin position="249"/>
        <end position="380"/>
    </location>
</feature>
<feature type="compositionally biased region" description="Basic and acidic residues" evidence="7">
    <location>
        <begin position="30"/>
        <end position="50"/>
    </location>
</feature>
<feature type="compositionally biased region" description="Gly residues" evidence="7">
    <location>
        <begin position="160"/>
        <end position="170"/>
    </location>
</feature>
<dbReference type="InterPro" id="IPR008967">
    <property type="entry name" value="p53-like_TF_DNA-bd_sf"/>
</dbReference>
<keyword evidence="5" id="KW-0804">Transcription</keyword>